<gene>
    <name evidence="2" type="ORF">LCGC14_2342960</name>
</gene>
<proteinExistence type="predicted"/>
<evidence type="ECO:0000256" key="1">
    <source>
        <dbReference type="SAM" id="MobiDB-lite"/>
    </source>
</evidence>
<comment type="caution">
    <text evidence="2">The sequence shown here is derived from an EMBL/GenBank/DDBJ whole genome shotgun (WGS) entry which is preliminary data.</text>
</comment>
<feature type="non-terminal residue" evidence="2">
    <location>
        <position position="156"/>
    </location>
</feature>
<name>A0A0F9CBC7_9ZZZZ</name>
<protein>
    <submittedName>
        <fullName evidence="2">Uncharacterized protein</fullName>
    </submittedName>
</protein>
<organism evidence="2">
    <name type="scientific">marine sediment metagenome</name>
    <dbReference type="NCBI Taxonomy" id="412755"/>
    <lineage>
        <taxon>unclassified sequences</taxon>
        <taxon>metagenomes</taxon>
        <taxon>ecological metagenomes</taxon>
    </lineage>
</organism>
<evidence type="ECO:0000313" key="2">
    <source>
        <dbReference type="EMBL" id="KKL46703.1"/>
    </source>
</evidence>
<dbReference type="AlphaFoldDB" id="A0A0F9CBC7"/>
<dbReference type="EMBL" id="LAZR01033933">
    <property type="protein sequence ID" value="KKL46703.1"/>
    <property type="molecule type" value="Genomic_DNA"/>
</dbReference>
<feature type="region of interest" description="Disordered" evidence="1">
    <location>
        <begin position="25"/>
        <end position="46"/>
    </location>
</feature>
<accession>A0A0F9CBC7</accession>
<reference evidence="2" key="1">
    <citation type="journal article" date="2015" name="Nature">
        <title>Complex archaea that bridge the gap between prokaryotes and eukaryotes.</title>
        <authorList>
            <person name="Spang A."/>
            <person name="Saw J.H."/>
            <person name="Jorgensen S.L."/>
            <person name="Zaremba-Niedzwiedzka K."/>
            <person name="Martijn J."/>
            <person name="Lind A.E."/>
            <person name="van Eijk R."/>
            <person name="Schleper C."/>
            <person name="Guy L."/>
            <person name="Ettema T.J."/>
        </authorList>
    </citation>
    <scope>NUCLEOTIDE SEQUENCE</scope>
</reference>
<sequence>MTWYKVTRMNGSSFHDPTVTYEAGRRVRPKPHSGDRKLCGEGTLHASPSPPEAMRYGKWPCRLFEVEGTPFIQDTDKAGFRQLRVKQELDAWRVFGPNGRHVEAVLERIAVCTPDEIDRLAAARCAVWAAAQAVAWDAARAAARDAAWCTARDAAR</sequence>